<dbReference type="GO" id="GO:0005634">
    <property type="term" value="C:nucleus"/>
    <property type="evidence" value="ECO:0007669"/>
    <property type="project" value="UniProtKB-SubCell"/>
</dbReference>
<feature type="region of interest" description="Disordered" evidence="12">
    <location>
        <begin position="31"/>
        <end position="53"/>
    </location>
</feature>
<feature type="domain" description="C2H2-type" evidence="13">
    <location>
        <begin position="182"/>
        <end position="209"/>
    </location>
</feature>
<reference evidence="14" key="1">
    <citation type="submission" date="2025-08" db="UniProtKB">
        <authorList>
            <consortium name="RefSeq"/>
        </authorList>
    </citation>
    <scope>IDENTIFICATION</scope>
    <source>
        <tissue evidence="14">Whole insect</tissue>
    </source>
</reference>
<keyword evidence="7" id="KW-0805">Transcription regulation</keyword>
<feature type="domain" description="C2H2-type" evidence="13">
    <location>
        <begin position="240"/>
        <end position="267"/>
    </location>
</feature>
<dbReference type="FunFam" id="3.30.160.60:FF:000702">
    <property type="entry name" value="Transcription factor E4F1 isoform 1"/>
    <property type="match status" value="1"/>
</dbReference>
<keyword evidence="9" id="KW-0804">Transcription</keyword>
<dbReference type="AlphaFoldDB" id="A0A6P7F4T0"/>
<evidence type="ECO:0000256" key="10">
    <source>
        <dbReference type="ARBA" id="ARBA00023242"/>
    </source>
</evidence>
<evidence type="ECO:0000256" key="7">
    <source>
        <dbReference type="ARBA" id="ARBA00023015"/>
    </source>
</evidence>
<dbReference type="GO" id="GO:0008270">
    <property type="term" value="F:zinc ion binding"/>
    <property type="evidence" value="ECO:0007669"/>
    <property type="project" value="UniProtKB-KW"/>
</dbReference>
<dbReference type="SUPFAM" id="SSF57667">
    <property type="entry name" value="beta-beta-alpha zinc fingers"/>
    <property type="match status" value="5"/>
</dbReference>
<evidence type="ECO:0000259" key="13">
    <source>
        <dbReference type="PROSITE" id="PS50157"/>
    </source>
</evidence>
<evidence type="ECO:0000256" key="4">
    <source>
        <dbReference type="ARBA" id="ARBA00022737"/>
    </source>
</evidence>
<dbReference type="PROSITE" id="PS50157">
    <property type="entry name" value="ZINC_FINGER_C2H2_2"/>
    <property type="match status" value="7"/>
</dbReference>
<keyword evidence="8" id="KW-0238">DNA-binding</keyword>
<dbReference type="FunCoup" id="A0A6P7F4T0">
    <property type="interactions" value="39"/>
</dbReference>
<dbReference type="PANTHER" id="PTHR23234:SF10">
    <property type="entry name" value="RIKEN CDNA 6720489N17 GENE-RELATED"/>
    <property type="match status" value="1"/>
</dbReference>
<keyword evidence="5 11" id="KW-0863">Zinc-finger</keyword>
<dbReference type="FunFam" id="3.30.160.60:FF:000711">
    <property type="entry name" value="zinc finger protein 697"/>
    <property type="match status" value="1"/>
</dbReference>
<protein>
    <submittedName>
        <fullName evidence="14">Gastrula zinc finger protein XlCGF57.1-like</fullName>
    </submittedName>
</protein>
<dbReference type="Pfam" id="PF13894">
    <property type="entry name" value="zf-C2H2_4"/>
    <property type="match status" value="1"/>
</dbReference>
<dbReference type="InterPro" id="IPR050758">
    <property type="entry name" value="Znf_C2H2-type"/>
</dbReference>
<accession>A0A6P7F4T0</accession>
<feature type="domain" description="C2H2-type" evidence="13">
    <location>
        <begin position="364"/>
        <end position="391"/>
    </location>
</feature>
<feature type="domain" description="C2H2-type" evidence="13">
    <location>
        <begin position="305"/>
        <end position="333"/>
    </location>
</feature>
<evidence type="ECO:0000256" key="6">
    <source>
        <dbReference type="ARBA" id="ARBA00022833"/>
    </source>
</evidence>
<evidence type="ECO:0000256" key="12">
    <source>
        <dbReference type="SAM" id="MobiDB-lite"/>
    </source>
</evidence>
<evidence type="ECO:0000256" key="8">
    <source>
        <dbReference type="ARBA" id="ARBA00023125"/>
    </source>
</evidence>
<evidence type="ECO:0000256" key="11">
    <source>
        <dbReference type="PROSITE-ProRule" id="PRU00042"/>
    </source>
</evidence>
<dbReference type="RefSeq" id="XP_028128803.1">
    <property type="nucleotide sequence ID" value="XM_028273002.1"/>
</dbReference>
<feature type="domain" description="C2H2-type" evidence="13">
    <location>
        <begin position="271"/>
        <end position="299"/>
    </location>
</feature>
<evidence type="ECO:0000313" key="14">
    <source>
        <dbReference type="RefSeq" id="XP_028128803.1"/>
    </source>
</evidence>
<keyword evidence="3" id="KW-0479">Metal-binding</keyword>
<feature type="domain" description="C2H2-type" evidence="13">
    <location>
        <begin position="337"/>
        <end position="364"/>
    </location>
</feature>
<dbReference type="InterPro" id="IPR036236">
    <property type="entry name" value="Znf_C2H2_sf"/>
</dbReference>
<proteinExistence type="inferred from homology"/>
<dbReference type="FunFam" id="3.30.160.60:FF:002343">
    <property type="entry name" value="Zinc finger protein 33A"/>
    <property type="match status" value="1"/>
</dbReference>
<keyword evidence="4" id="KW-0677">Repeat</keyword>
<dbReference type="SMART" id="SM00355">
    <property type="entry name" value="ZnF_C2H2"/>
    <property type="match status" value="11"/>
</dbReference>
<sequence>MFPECVLIVSEPNTTNDETVFDRKIEKIKDPLENTKKGKRKTNEEKSEAKKSKPKEIPVYYRKRVPIVEYKNPFDYFAFENNLLTASAMKKRSLREEEIQNTTTDDIQFECRICYKKHGSKDSLFNHYEMHKAISDLLDDATEDQVESMEEGKITCDLCQVSFKDKWNYNHHVLRTHKSKEHYCDICKRNYDNEYRLSIHNATHSSDPHTFVCVVCKTFSTPNKESLYAHIRSEHVKEDLYCKECDKHFFSKSWLEGHKMFHKKSQEFEPKRCNLCSREFTTDKQLLVHIQESHNDNSLITFKKYKCTTCNLTLPYKKNLDQHMENMHSSDKDKKSFLCTYCGRSFASKWPLTAHMKIHEDGQYLCSFCDKKFKQKPSLTKHLRTHTGEKPYKCHVCGKTFAQRSPLTVHLRQHTGDRPYSCKKCEKGFVTKTIRDYHEKTCKK</sequence>
<dbReference type="GO" id="GO:0003677">
    <property type="term" value="F:DNA binding"/>
    <property type="evidence" value="ECO:0007669"/>
    <property type="project" value="UniProtKB-KW"/>
</dbReference>
<dbReference type="PROSITE" id="PS00028">
    <property type="entry name" value="ZINC_FINGER_C2H2_1"/>
    <property type="match status" value="8"/>
</dbReference>
<feature type="domain" description="C2H2-type" evidence="13">
    <location>
        <begin position="392"/>
        <end position="419"/>
    </location>
</feature>
<dbReference type="InParanoid" id="A0A6P7F4T0"/>
<dbReference type="GO" id="GO:0006355">
    <property type="term" value="P:regulation of DNA-templated transcription"/>
    <property type="evidence" value="ECO:0007669"/>
    <property type="project" value="UniProtKB-ARBA"/>
</dbReference>
<dbReference type="InterPro" id="IPR013087">
    <property type="entry name" value="Znf_C2H2_type"/>
</dbReference>
<gene>
    <name evidence="14" type="primary">LOC114325072</name>
</gene>
<dbReference type="Pfam" id="PF00096">
    <property type="entry name" value="zf-C2H2"/>
    <property type="match status" value="2"/>
</dbReference>
<evidence type="ECO:0000256" key="9">
    <source>
        <dbReference type="ARBA" id="ARBA00023163"/>
    </source>
</evidence>
<comment type="subcellular location">
    <subcellularLocation>
        <location evidence="1">Nucleus</location>
    </subcellularLocation>
</comment>
<evidence type="ECO:0000256" key="1">
    <source>
        <dbReference type="ARBA" id="ARBA00004123"/>
    </source>
</evidence>
<keyword evidence="6" id="KW-0862">Zinc</keyword>
<organism evidence="14">
    <name type="scientific">Diabrotica virgifera virgifera</name>
    <name type="common">western corn rootworm</name>
    <dbReference type="NCBI Taxonomy" id="50390"/>
    <lineage>
        <taxon>Eukaryota</taxon>
        <taxon>Metazoa</taxon>
        <taxon>Ecdysozoa</taxon>
        <taxon>Arthropoda</taxon>
        <taxon>Hexapoda</taxon>
        <taxon>Insecta</taxon>
        <taxon>Pterygota</taxon>
        <taxon>Neoptera</taxon>
        <taxon>Endopterygota</taxon>
        <taxon>Coleoptera</taxon>
        <taxon>Polyphaga</taxon>
        <taxon>Cucujiformia</taxon>
        <taxon>Chrysomeloidea</taxon>
        <taxon>Chrysomelidae</taxon>
        <taxon>Galerucinae</taxon>
        <taxon>Diabroticina</taxon>
        <taxon>Diabroticites</taxon>
        <taxon>Diabrotica</taxon>
    </lineage>
</organism>
<evidence type="ECO:0000256" key="2">
    <source>
        <dbReference type="ARBA" id="ARBA00006991"/>
    </source>
</evidence>
<comment type="similarity">
    <text evidence="2">Belongs to the krueppel C2H2-type zinc-finger protein family.</text>
</comment>
<dbReference type="PANTHER" id="PTHR23234">
    <property type="entry name" value="ZNF44 PROTEIN"/>
    <property type="match status" value="1"/>
</dbReference>
<keyword evidence="10" id="KW-0539">Nucleus</keyword>
<name>A0A6P7F4T0_DIAVI</name>
<evidence type="ECO:0000256" key="3">
    <source>
        <dbReference type="ARBA" id="ARBA00022723"/>
    </source>
</evidence>
<dbReference type="Gene3D" id="3.30.160.60">
    <property type="entry name" value="Classic Zinc Finger"/>
    <property type="match status" value="8"/>
</dbReference>
<evidence type="ECO:0000256" key="5">
    <source>
        <dbReference type="ARBA" id="ARBA00022771"/>
    </source>
</evidence>